<dbReference type="EMBL" id="CP073720">
    <property type="protein sequence ID" value="UWP83880.1"/>
    <property type="molecule type" value="Genomic_DNA"/>
</dbReference>
<evidence type="ECO:0000256" key="1">
    <source>
        <dbReference type="ARBA" id="ARBA00023186"/>
    </source>
</evidence>
<comment type="subunit">
    <text evidence="2">UreD, UreF and UreG form a complex that acts as a GTP-hydrolysis-dependent molecular chaperone, activating the urease apoprotein by helping to assemble the nickel containing metallocenter of UreC. The UreE protein probably delivers the nickel.</text>
</comment>
<comment type="similarity">
    <text evidence="2">Belongs to the UreD family.</text>
</comment>
<dbReference type="Proteomes" id="UP001059617">
    <property type="component" value="Chromosome"/>
</dbReference>
<comment type="function">
    <text evidence="2">Required for maturation of urease via the functional incorporation of the urease nickel metallocenter.</text>
</comment>
<keyword evidence="2" id="KW-0996">Nickel insertion</keyword>
<sequence>MRAAARVVAAADGDRTALVVLKGEAPLLPRRTGPNEVHFVGGAAGPLGGDELRIEIEVGAGAVLHVRTVAASIALPGRDGAWSRLAVHASVAAGGTLVWLPEPLVAAARCRHRAESTVDLEPGATLVWREELVRGRHGEPSGEVELSTTVRRGGRPFHRSDLVLDDSPAVLGGARVFATLVTTKEIDLKIPEIMPLAAGGTLVTALGRELAETRAITDRLVTPPQ</sequence>
<name>A0ABY5W3C0_9ACTN</name>
<keyword evidence="1 2" id="KW-0143">Chaperone</keyword>
<evidence type="ECO:0000313" key="4">
    <source>
        <dbReference type="Proteomes" id="UP001059617"/>
    </source>
</evidence>
<gene>
    <name evidence="2" type="primary">ureD</name>
    <name evidence="3" type="ORF">Dfulv_06380</name>
</gene>
<keyword evidence="2" id="KW-0963">Cytoplasm</keyword>
<dbReference type="InterPro" id="IPR002669">
    <property type="entry name" value="UreD"/>
</dbReference>
<organism evidence="3 4">
    <name type="scientific">Dactylosporangium fulvum</name>
    <dbReference type="NCBI Taxonomy" id="53359"/>
    <lineage>
        <taxon>Bacteria</taxon>
        <taxon>Bacillati</taxon>
        <taxon>Actinomycetota</taxon>
        <taxon>Actinomycetes</taxon>
        <taxon>Micromonosporales</taxon>
        <taxon>Micromonosporaceae</taxon>
        <taxon>Dactylosporangium</taxon>
    </lineage>
</organism>
<dbReference type="RefSeq" id="WP_259861691.1">
    <property type="nucleotide sequence ID" value="NZ_CP073720.1"/>
</dbReference>
<evidence type="ECO:0000256" key="2">
    <source>
        <dbReference type="HAMAP-Rule" id="MF_01384"/>
    </source>
</evidence>
<accession>A0ABY5W3C0</accession>
<reference evidence="3" key="2">
    <citation type="submission" date="2022-09" db="EMBL/GenBank/DDBJ databases">
        <title>Biosynthetic gene clusters of Dactylosporangioum fulvum.</title>
        <authorList>
            <person name="Caradec T."/>
        </authorList>
    </citation>
    <scope>NUCLEOTIDE SEQUENCE</scope>
    <source>
        <strain evidence="3">NRRL B-16292</strain>
    </source>
</reference>
<evidence type="ECO:0000313" key="3">
    <source>
        <dbReference type="EMBL" id="UWP83880.1"/>
    </source>
</evidence>
<comment type="subcellular location">
    <subcellularLocation>
        <location evidence="2">Cytoplasm</location>
    </subcellularLocation>
</comment>
<protein>
    <recommendedName>
        <fullName evidence="2">Urease accessory protein UreD</fullName>
    </recommendedName>
</protein>
<reference evidence="3" key="1">
    <citation type="submission" date="2021-04" db="EMBL/GenBank/DDBJ databases">
        <authorList>
            <person name="Hartkoorn R.C."/>
            <person name="Beaudoing E."/>
            <person name="Hot D."/>
        </authorList>
    </citation>
    <scope>NUCLEOTIDE SEQUENCE</scope>
    <source>
        <strain evidence="3">NRRL B-16292</strain>
    </source>
</reference>
<keyword evidence="4" id="KW-1185">Reference proteome</keyword>
<dbReference type="HAMAP" id="MF_01384">
    <property type="entry name" value="UreD"/>
    <property type="match status" value="1"/>
</dbReference>
<proteinExistence type="inferred from homology"/>
<dbReference type="Pfam" id="PF01774">
    <property type="entry name" value="UreD"/>
    <property type="match status" value="1"/>
</dbReference>